<reference evidence="2" key="2">
    <citation type="journal article" date="2013" name="PLoS Genet.">
        <title>Comparative genome structure, secondary metabolite, and effector coding capacity across Cochliobolus pathogens.</title>
        <authorList>
            <person name="Condon B.J."/>
            <person name="Leng Y."/>
            <person name="Wu D."/>
            <person name="Bushley K.E."/>
            <person name="Ohm R.A."/>
            <person name="Otillar R."/>
            <person name="Martin J."/>
            <person name="Schackwitz W."/>
            <person name="Grimwood J."/>
            <person name="MohdZainudin N."/>
            <person name="Xue C."/>
            <person name="Wang R."/>
            <person name="Manning V.A."/>
            <person name="Dhillon B."/>
            <person name="Tu Z.J."/>
            <person name="Steffenson B.J."/>
            <person name="Salamov A."/>
            <person name="Sun H."/>
            <person name="Lowry S."/>
            <person name="LaButti K."/>
            <person name="Han J."/>
            <person name="Copeland A."/>
            <person name="Lindquist E."/>
            <person name="Barry K."/>
            <person name="Schmutz J."/>
            <person name="Baker S.E."/>
            <person name="Ciuffetti L.M."/>
            <person name="Grigoriev I.V."/>
            <person name="Zhong S."/>
            <person name="Turgeon B.G."/>
        </authorList>
    </citation>
    <scope>NUCLEOTIDE SEQUENCE [LARGE SCALE GENOMIC DNA]</scope>
    <source>
        <strain evidence="2">C5 / ATCC 48332 / race O</strain>
    </source>
</reference>
<protein>
    <submittedName>
        <fullName evidence="1">Uncharacterized protein</fullName>
    </submittedName>
</protein>
<dbReference type="EMBL" id="KB445572">
    <property type="protein sequence ID" value="EMD93955.1"/>
    <property type="molecule type" value="Genomic_DNA"/>
</dbReference>
<proteinExistence type="predicted"/>
<evidence type="ECO:0000313" key="2">
    <source>
        <dbReference type="Proteomes" id="UP000016936"/>
    </source>
</evidence>
<accession>M2T8T0</accession>
<dbReference type="HOGENOM" id="CLU_075340_0_0_1"/>
<dbReference type="STRING" id="701091.M2T8T0"/>
<name>M2T8T0_COCH5</name>
<organism evidence="1 2">
    <name type="scientific">Cochliobolus heterostrophus (strain C5 / ATCC 48332 / race O)</name>
    <name type="common">Southern corn leaf blight fungus</name>
    <name type="synonym">Bipolaris maydis</name>
    <dbReference type="NCBI Taxonomy" id="701091"/>
    <lineage>
        <taxon>Eukaryota</taxon>
        <taxon>Fungi</taxon>
        <taxon>Dikarya</taxon>
        <taxon>Ascomycota</taxon>
        <taxon>Pezizomycotina</taxon>
        <taxon>Dothideomycetes</taxon>
        <taxon>Pleosporomycetidae</taxon>
        <taxon>Pleosporales</taxon>
        <taxon>Pleosporineae</taxon>
        <taxon>Pleosporaceae</taxon>
        <taxon>Bipolaris</taxon>
    </lineage>
</organism>
<reference evidence="1 2" key="1">
    <citation type="journal article" date="2012" name="PLoS Pathog.">
        <title>Diverse lifestyles and strategies of plant pathogenesis encoded in the genomes of eighteen Dothideomycetes fungi.</title>
        <authorList>
            <person name="Ohm R.A."/>
            <person name="Feau N."/>
            <person name="Henrissat B."/>
            <person name="Schoch C.L."/>
            <person name="Horwitz B.A."/>
            <person name="Barry K.W."/>
            <person name="Condon B.J."/>
            <person name="Copeland A.C."/>
            <person name="Dhillon B."/>
            <person name="Glaser F."/>
            <person name="Hesse C.N."/>
            <person name="Kosti I."/>
            <person name="LaButti K."/>
            <person name="Lindquist E.A."/>
            <person name="Lucas S."/>
            <person name="Salamov A.A."/>
            <person name="Bradshaw R.E."/>
            <person name="Ciuffetti L."/>
            <person name="Hamelin R.C."/>
            <person name="Kema G.H.J."/>
            <person name="Lawrence C."/>
            <person name="Scott J.A."/>
            <person name="Spatafora J.W."/>
            <person name="Turgeon B.G."/>
            <person name="de Wit P.J.G.M."/>
            <person name="Zhong S."/>
            <person name="Goodwin S.B."/>
            <person name="Grigoriev I.V."/>
        </authorList>
    </citation>
    <scope>NUCLEOTIDE SEQUENCE [LARGE SCALE GENOMIC DNA]</scope>
    <source>
        <strain evidence="2">C5 / ATCC 48332 / race O</strain>
    </source>
</reference>
<dbReference type="eggNOG" id="ENOG502S7P3">
    <property type="taxonomic scope" value="Eukaryota"/>
</dbReference>
<dbReference type="OMA" id="ADWCLRQ"/>
<gene>
    <name evidence="1" type="ORF">COCHEDRAFT_1027917</name>
</gene>
<keyword evidence="2" id="KW-1185">Reference proteome</keyword>
<sequence>MDSQMLHILTATVELVNANLDTEPNSWRHQLPAIRNITNSFEISDTAPEQSRRYWQMPLVTVVQRVALADADNGPVSDIADWCLRQLLTLLALYPQDPEILACKLNPWFLVPWLTVTVIGRHWLLRAQKALASIARAESELPRNEESSPHPDQFTTQPLVETHERINSADYVEARALLVPATDYLQSAVDAAREKGELTGHLLLTARILLFTELPQR</sequence>
<evidence type="ECO:0000313" key="1">
    <source>
        <dbReference type="EMBL" id="EMD93955.1"/>
    </source>
</evidence>
<dbReference type="AlphaFoldDB" id="M2T8T0"/>
<dbReference type="OrthoDB" id="5366687at2759"/>
<dbReference type="Proteomes" id="UP000016936">
    <property type="component" value="Unassembled WGS sequence"/>
</dbReference>